<evidence type="ECO:0000313" key="1">
    <source>
        <dbReference type="EMBL" id="THU61506.1"/>
    </source>
</evidence>
<sequence>MVVTDDEVSLPKENDVSLWVLSKSGISSLFTNPINPPQTSHFLLTTTTTTSSSSGCCCPISSSLCIV</sequence>
<name>A0A4V4H6W5_MUSBA</name>
<dbReference type="Proteomes" id="UP000317650">
    <property type="component" value="Chromosome 7"/>
</dbReference>
<accession>A0A4V4H6W5</accession>
<organism evidence="1 2">
    <name type="scientific">Musa balbisiana</name>
    <name type="common">Banana</name>
    <dbReference type="NCBI Taxonomy" id="52838"/>
    <lineage>
        <taxon>Eukaryota</taxon>
        <taxon>Viridiplantae</taxon>
        <taxon>Streptophyta</taxon>
        <taxon>Embryophyta</taxon>
        <taxon>Tracheophyta</taxon>
        <taxon>Spermatophyta</taxon>
        <taxon>Magnoliopsida</taxon>
        <taxon>Liliopsida</taxon>
        <taxon>Zingiberales</taxon>
        <taxon>Musaceae</taxon>
        <taxon>Musa</taxon>
    </lineage>
</organism>
<gene>
    <name evidence="1" type="ORF">C4D60_Mb07t24000</name>
</gene>
<reference evidence="1 2" key="1">
    <citation type="journal article" date="2019" name="Nat. Plants">
        <title>Genome sequencing of Musa balbisiana reveals subgenome evolution and function divergence in polyploid bananas.</title>
        <authorList>
            <person name="Yao X."/>
        </authorList>
    </citation>
    <scope>NUCLEOTIDE SEQUENCE [LARGE SCALE GENOMIC DNA]</scope>
    <source>
        <strain evidence="2">cv. DH-PKW</strain>
        <tissue evidence="1">Leaves</tissue>
    </source>
</reference>
<evidence type="ECO:0000313" key="2">
    <source>
        <dbReference type="Proteomes" id="UP000317650"/>
    </source>
</evidence>
<dbReference type="EMBL" id="PYDT01000005">
    <property type="protein sequence ID" value="THU61506.1"/>
    <property type="molecule type" value="Genomic_DNA"/>
</dbReference>
<dbReference type="AlphaFoldDB" id="A0A4V4H6W5"/>
<comment type="caution">
    <text evidence="1">The sequence shown here is derived from an EMBL/GenBank/DDBJ whole genome shotgun (WGS) entry which is preliminary data.</text>
</comment>
<protein>
    <submittedName>
        <fullName evidence="1">Uncharacterized protein</fullName>
    </submittedName>
</protein>
<keyword evidence="2" id="KW-1185">Reference proteome</keyword>
<proteinExistence type="predicted"/>